<name>A0A438N297_EXOME</name>
<feature type="region of interest" description="Disordered" evidence="1">
    <location>
        <begin position="440"/>
        <end position="460"/>
    </location>
</feature>
<dbReference type="InterPro" id="IPR001810">
    <property type="entry name" value="F-box_dom"/>
</dbReference>
<dbReference type="Proteomes" id="UP000288859">
    <property type="component" value="Unassembled WGS sequence"/>
</dbReference>
<dbReference type="Gene3D" id="3.80.10.10">
    <property type="entry name" value="Ribonuclease Inhibitor"/>
    <property type="match status" value="1"/>
</dbReference>
<dbReference type="InterPro" id="IPR032675">
    <property type="entry name" value="LRR_dom_sf"/>
</dbReference>
<dbReference type="PROSITE" id="PS50181">
    <property type="entry name" value="FBOX"/>
    <property type="match status" value="1"/>
</dbReference>
<dbReference type="AlphaFoldDB" id="A0A438N297"/>
<dbReference type="CDD" id="cd09917">
    <property type="entry name" value="F-box_SF"/>
    <property type="match status" value="1"/>
</dbReference>
<sequence length="460" mass="52660">MDRFPDELLVKTLGHLDFKDVATMRRVNKRCAEVGAEVLVRRVRFHFTKESLTRLEDIANHPVLSKNVESVVYEGNILANVACIHAYAAHYDLDHHHLDHPAPPSDDASDRESRLYARNMSKFANEISARFDHYRNLFQAQQDLIEAPDLPTSLPHFPKLKKVVLFTVGRCKHVLSDRFLKAFATGCAMPVEHDTYYSKGQLKFLLFRHGRPITTLEHLEAHVVSPKFFTGFLPRESLCRVFANLRVIELRLRLEKDHHRDLDFSTVERCYSGLSKGILRDCLASAAKLERLTVNFEDYGFYGPCTNLKNVLGDHSWPNLTALDIDCMSATQDQLITILTRQPALRDLRLGFFVLTAGKWTDTTRQMQTKLKLDMFCPTGLLEDPDCMYPMSLIQKSTYLLNFARLTMADALSFFVTELNSNDDYHPLEDESFADPELLRDEFGPFSDSESGDDDPMDCD</sequence>
<gene>
    <name evidence="3" type="ORF">B0A52_06337</name>
</gene>
<accession>A0A438N297</accession>
<organism evidence="3 4">
    <name type="scientific">Exophiala mesophila</name>
    <name type="common">Black yeast-like fungus</name>
    <dbReference type="NCBI Taxonomy" id="212818"/>
    <lineage>
        <taxon>Eukaryota</taxon>
        <taxon>Fungi</taxon>
        <taxon>Dikarya</taxon>
        <taxon>Ascomycota</taxon>
        <taxon>Pezizomycotina</taxon>
        <taxon>Eurotiomycetes</taxon>
        <taxon>Chaetothyriomycetidae</taxon>
        <taxon>Chaetothyriales</taxon>
        <taxon>Herpotrichiellaceae</taxon>
        <taxon>Exophiala</taxon>
    </lineage>
</organism>
<proteinExistence type="predicted"/>
<feature type="domain" description="F-box" evidence="2">
    <location>
        <begin position="1"/>
        <end position="30"/>
    </location>
</feature>
<feature type="compositionally biased region" description="Acidic residues" evidence="1">
    <location>
        <begin position="450"/>
        <end position="460"/>
    </location>
</feature>
<evidence type="ECO:0000313" key="4">
    <source>
        <dbReference type="Proteomes" id="UP000288859"/>
    </source>
</evidence>
<dbReference type="Pfam" id="PF00646">
    <property type="entry name" value="F-box"/>
    <property type="match status" value="1"/>
</dbReference>
<evidence type="ECO:0000313" key="3">
    <source>
        <dbReference type="EMBL" id="RVX69693.1"/>
    </source>
</evidence>
<reference evidence="3 4" key="1">
    <citation type="submission" date="2017-03" db="EMBL/GenBank/DDBJ databases">
        <title>Genomes of endolithic fungi from Antarctica.</title>
        <authorList>
            <person name="Coleine C."/>
            <person name="Masonjones S."/>
            <person name="Stajich J.E."/>
        </authorList>
    </citation>
    <scope>NUCLEOTIDE SEQUENCE [LARGE SCALE GENOMIC DNA]</scope>
    <source>
        <strain evidence="3 4">CCFEE 6314</strain>
    </source>
</reference>
<protein>
    <recommendedName>
        <fullName evidence="2">F-box domain-containing protein</fullName>
    </recommendedName>
</protein>
<comment type="caution">
    <text evidence="3">The sequence shown here is derived from an EMBL/GenBank/DDBJ whole genome shotgun (WGS) entry which is preliminary data.</text>
</comment>
<dbReference type="EMBL" id="NAJM01000027">
    <property type="protein sequence ID" value="RVX69693.1"/>
    <property type="molecule type" value="Genomic_DNA"/>
</dbReference>
<evidence type="ECO:0000259" key="2">
    <source>
        <dbReference type="PROSITE" id="PS50181"/>
    </source>
</evidence>
<dbReference type="VEuPathDB" id="FungiDB:PV10_06258"/>
<evidence type="ECO:0000256" key="1">
    <source>
        <dbReference type="SAM" id="MobiDB-lite"/>
    </source>
</evidence>
<dbReference type="OrthoDB" id="5422579at2759"/>